<keyword evidence="6 7" id="KW-0472">Membrane</keyword>
<keyword evidence="4 7" id="KW-0812">Transmembrane</keyword>
<comment type="similarity">
    <text evidence="2">Belongs to the EamA transporter family.</text>
</comment>
<dbReference type="InterPro" id="IPR000620">
    <property type="entry name" value="EamA_dom"/>
</dbReference>
<name>B1WUQ6_CROS5</name>
<feature type="transmembrane region" description="Helical" evidence="7">
    <location>
        <begin position="244"/>
        <end position="265"/>
    </location>
</feature>
<evidence type="ECO:0000256" key="4">
    <source>
        <dbReference type="ARBA" id="ARBA00022692"/>
    </source>
</evidence>
<dbReference type="Proteomes" id="UP000001203">
    <property type="component" value="Chromosome circular"/>
</dbReference>
<dbReference type="eggNOG" id="COG0697">
    <property type="taxonomic scope" value="Bacteria"/>
</dbReference>
<dbReference type="AlphaFoldDB" id="B1WUQ6"/>
<dbReference type="STRING" id="43989.cce_1157"/>
<organism evidence="9 10">
    <name type="scientific">Crocosphaera subtropica (strain ATCC 51142 / BH68)</name>
    <name type="common">Cyanothece sp. (strain ATCC 51142)</name>
    <dbReference type="NCBI Taxonomy" id="43989"/>
    <lineage>
        <taxon>Bacteria</taxon>
        <taxon>Bacillati</taxon>
        <taxon>Cyanobacteriota</taxon>
        <taxon>Cyanophyceae</taxon>
        <taxon>Oscillatoriophycideae</taxon>
        <taxon>Chroococcales</taxon>
        <taxon>Aphanothecaceae</taxon>
        <taxon>Crocosphaera</taxon>
        <taxon>Crocosphaera subtropica</taxon>
    </lineage>
</organism>
<feature type="domain" description="EamA" evidence="8">
    <location>
        <begin position="23"/>
        <end position="161"/>
    </location>
</feature>
<evidence type="ECO:0000313" key="9">
    <source>
        <dbReference type="EMBL" id="ACB50507.1"/>
    </source>
</evidence>
<feature type="transmembrane region" description="Helical" evidence="7">
    <location>
        <begin position="277"/>
        <end position="295"/>
    </location>
</feature>
<evidence type="ECO:0000256" key="3">
    <source>
        <dbReference type="ARBA" id="ARBA00022475"/>
    </source>
</evidence>
<evidence type="ECO:0000256" key="6">
    <source>
        <dbReference type="ARBA" id="ARBA00023136"/>
    </source>
</evidence>
<feature type="transmembrane region" description="Helical" evidence="7">
    <location>
        <begin position="15"/>
        <end position="32"/>
    </location>
</feature>
<evidence type="ECO:0000256" key="2">
    <source>
        <dbReference type="ARBA" id="ARBA00007362"/>
    </source>
</evidence>
<sequence length="341" mass="36652">MVISFMLSWFNQISGRFYLLVGVMIFAVANSVTRKLTEIGAQNLIDGRNPISFCNVLFVGNLCALVALLGVYYPQLKKIVLSNLSSRNWLYLLLVALLSGALAPALFFTSLERTPVNNVILVSRIEPPLILGLSVILLGARVNGWVVSGAIVSTLGVILTVILQPPQSEIVQMSGFQLGVGELMATGGAMCSAIANIISKISLQNIPLGFFNVVKTALGTVIFFIIALLLYGKEHFMDVSSPLLWKWMIVYGTVIVVVGQLCWFAGLKRTSASEVSLANSFNPITGVLAAFLILGEIPTTAQYIGGLVIVLGIIFNQIGIIQQNKPSEDNNISSSVGFKGV</sequence>
<dbReference type="KEGG" id="cyt:cce_1157"/>
<dbReference type="InterPro" id="IPR050638">
    <property type="entry name" value="AA-Vitamin_Transporters"/>
</dbReference>
<reference evidence="9 10" key="1">
    <citation type="journal article" date="2008" name="Proc. Natl. Acad. Sci. U.S.A.">
        <title>The genome of Cyanothece 51142, a unicellular diazotrophic cyanobacterium important in the marine nitrogen cycle.</title>
        <authorList>
            <person name="Welsh E.A."/>
            <person name="Liberton M."/>
            <person name="Stoeckel J."/>
            <person name="Loh T."/>
            <person name="Elvitigala T."/>
            <person name="Wang C."/>
            <person name="Wollam A."/>
            <person name="Fulton R.S."/>
            <person name="Clifton S.W."/>
            <person name="Jacobs J.M."/>
            <person name="Aurora R."/>
            <person name="Ghosh B.K."/>
            <person name="Sherman L.A."/>
            <person name="Smith R.D."/>
            <person name="Wilson R.K."/>
            <person name="Pakrasi H.B."/>
        </authorList>
    </citation>
    <scope>NUCLEOTIDE SEQUENCE [LARGE SCALE GENOMIC DNA]</scope>
    <source>
        <strain evidence="10">ATCC 51142 / BH68</strain>
    </source>
</reference>
<evidence type="ECO:0000259" key="8">
    <source>
        <dbReference type="Pfam" id="PF00892"/>
    </source>
</evidence>
<accession>B1WUQ6</accession>
<feature type="transmembrane region" description="Helical" evidence="7">
    <location>
        <begin position="210"/>
        <end position="232"/>
    </location>
</feature>
<dbReference type="InterPro" id="IPR037185">
    <property type="entry name" value="EmrE-like"/>
</dbReference>
<feature type="transmembrane region" description="Helical" evidence="7">
    <location>
        <begin position="53"/>
        <end position="73"/>
    </location>
</feature>
<dbReference type="HOGENOM" id="CLU_067329_0_0_3"/>
<dbReference type="PANTHER" id="PTHR32322:SF18">
    <property type="entry name" value="S-ADENOSYLMETHIONINE_S-ADENOSYLHOMOCYSTEINE TRANSPORTER"/>
    <property type="match status" value="1"/>
</dbReference>
<keyword evidence="10" id="KW-1185">Reference proteome</keyword>
<feature type="transmembrane region" description="Helical" evidence="7">
    <location>
        <begin position="89"/>
        <end position="109"/>
    </location>
</feature>
<feature type="transmembrane region" description="Helical" evidence="7">
    <location>
        <begin position="175"/>
        <end position="198"/>
    </location>
</feature>
<protein>
    <recommendedName>
        <fullName evidence="8">EamA domain-containing protein</fullName>
    </recommendedName>
</protein>
<dbReference type="Pfam" id="PF00892">
    <property type="entry name" value="EamA"/>
    <property type="match status" value="2"/>
</dbReference>
<gene>
    <name evidence="9" type="ordered locus">cce_1157</name>
</gene>
<keyword evidence="5 7" id="KW-1133">Transmembrane helix</keyword>
<feature type="domain" description="EamA" evidence="8">
    <location>
        <begin position="181"/>
        <end position="315"/>
    </location>
</feature>
<proteinExistence type="inferred from homology"/>
<feature type="transmembrane region" description="Helical" evidence="7">
    <location>
        <begin position="301"/>
        <end position="321"/>
    </location>
</feature>
<feature type="transmembrane region" description="Helical" evidence="7">
    <location>
        <begin position="130"/>
        <end position="163"/>
    </location>
</feature>
<evidence type="ECO:0000256" key="1">
    <source>
        <dbReference type="ARBA" id="ARBA00004651"/>
    </source>
</evidence>
<evidence type="ECO:0000256" key="5">
    <source>
        <dbReference type="ARBA" id="ARBA00022989"/>
    </source>
</evidence>
<evidence type="ECO:0000313" key="10">
    <source>
        <dbReference type="Proteomes" id="UP000001203"/>
    </source>
</evidence>
<keyword evidence="3" id="KW-1003">Cell membrane</keyword>
<dbReference type="PANTHER" id="PTHR32322">
    <property type="entry name" value="INNER MEMBRANE TRANSPORTER"/>
    <property type="match status" value="1"/>
</dbReference>
<dbReference type="GO" id="GO:0005886">
    <property type="term" value="C:plasma membrane"/>
    <property type="evidence" value="ECO:0007669"/>
    <property type="project" value="UniProtKB-SubCell"/>
</dbReference>
<dbReference type="SUPFAM" id="SSF103481">
    <property type="entry name" value="Multidrug resistance efflux transporter EmrE"/>
    <property type="match status" value="2"/>
</dbReference>
<evidence type="ECO:0000256" key="7">
    <source>
        <dbReference type="SAM" id="Phobius"/>
    </source>
</evidence>
<comment type="subcellular location">
    <subcellularLocation>
        <location evidence="1">Cell membrane</location>
        <topology evidence="1">Multi-pass membrane protein</topology>
    </subcellularLocation>
</comment>
<dbReference type="EMBL" id="CP000806">
    <property type="protein sequence ID" value="ACB50507.1"/>
    <property type="molecule type" value="Genomic_DNA"/>
</dbReference>